<name>A0ABY0H5S6_9PEZI</name>
<gene>
    <name evidence="2" type="ORF">DL762_005483</name>
</gene>
<reference evidence="2 3" key="1">
    <citation type="submission" date="2018-06" db="EMBL/GenBank/DDBJ databases">
        <title>Complete Genomes of Monosporascus.</title>
        <authorList>
            <person name="Robinson A.J."/>
            <person name="Natvig D.O."/>
        </authorList>
    </citation>
    <scope>NUCLEOTIDE SEQUENCE [LARGE SCALE GENOMIC DNA]</scope>
    <source>
        <strain evidence="2 3">CBS 609.92</strain>
    </source>
</reference>
<comment type="caution">
    <text evidence="2">The sequence shown here is derived from an EMBL/GenBank/DDBJ whole genome shotgun (WGS) entry which is preliminary data.</text>
</comment>
<keyword evidence="1" id="KW-0732">Signal</keyword>
<feature type="chain" id="PRO_5045069940" evidence="1">
    <location>
        <begin position="21"/>
        <end position="211"/>
    </location>
</feature>
<dbReference type="Proteomes" id="UP000294003">
    <property type="component" value="Unassembled WGS sequence"/>
</dbReference>
<protein>
    <submittedName>
        <fullName evidence="2">Uncharacterized protein</fullName>
    </submittedName>
</protein>
<evidence type="ECO:0000313" key="3">
    <source>
        <dbReference type="Proteomes" id="UP000294003"/>
    </source>
</evidence>
<accession>A0ABY0H5S6</accession>
<feature type="signal peptide" evidence="1">
    <location>
        <begin position="1"/>
        <end position="20"/>
    </location>
</feature>
<proteinExistence type="predicted"/>
<keyword evidence="3" id="KW-1185">Reference proteome</keyword>
<evidence type="ECO:0000256" key="1">
    <source>
        <dbReference type="SAM" id="SignalP"/>
    </source>
</evidence>
<dbReference type="EMBL" id="QJNS01000154">
    <property type="protein sequence ID" value="RYO84761.1"/>
    <property type="molecule type" value="Genomic_DNA"/>
</dbReference>
<evidence type="ECO:0000313" key="2">
    <source>
        <dbReference type="EMBL" id="RYO84761.1"/>
    </source>
</evidence>
<sequence>MQPHIVTALLGLAAVKGAAADFEIYIRGTNEYNSPKMNFKSVGAQIHDHSPMTCEEMQEAVTLDNWNIVSTKYNDASKCGWACDGCSMWPRVQEWPITRFDTHSGRGTVDGVRGNPHPLFDHATGAMRDKYHEVLGHCWRPEHPQELACPFIDIHPTPDPPLLFIQLKEKGSDVRYGCPLLNISKNCLGKTDFRPHHDLDGYGPGGGYQGS</sequence>
<organism evidence="2 3">
    <name type="scientific">Monosporascus cannonballus</name>
    <dbReference type="NCBI Taxonomy" id="155416"/>
    <lineage>
        <taxon>Eukaryota</taxon>
        <taxon>Fungi</taxon>
        <taxon>Dikarya</taxon>
        <taxon>Ascomycota</taxon>
        <taxon>Pezizomycotina</taxon>
        <taxon>Sordariomycetes</taxon>
        <taxon>Xylariomycetidae</taxon>
        <taxon>Xylariales</taxon>
        <taxon>Xylariales incertae sedis</taxon>
        <taxon>Monosporascus</taxon>
    </lineage>
</organism>